<dbReference type="EMBL" id="JACGWO010000002">
    <property type="protein sequence ID" value="KAK4433706.1"/>
    <property type="molecule type" value="Genomic_DNA"/>
</dbReference>
<dbReference type="InterPro" id="IPR025422">
    <property type="entry name" value="TGA_domain"/>
</dbReference>
<reference evidence="2" key="2">
    <citation type="journal article" date="2024" name="Plant">
        <title>Genomic evolution and insights into agronomic trait innovations of Sesamum species.</title>
        <authorList>
            <person name="Miao H."/>
            <person name="Wang L."/>
            <person name="Qu L."/>
            <person name="Liu H."/>
            <person name="Sun Y."/>
            <person name="Le M."/>
            <person name="Wang Q."/>
            <person name="Wei S."/>
            <person name="Zheng Y."/>
            <person name="Lin W."/>
            <person name="Duan Y."/>
            <person name="Cao H."/>
            <person name="Xiong S."/>
            <person name="Wang X."/>
            <person name="Wei L."/>
            <person name="Li C."/>
            <person name="Ma Q."/>
            <person name="Ju M."/>
            <person name="Zhao R."/>
            <person name="Li G."/>
            <person name="Mu C."/>
            <person name="Tian Q."/>
            <person name="Mei H."/>
            <person name="Zhang T."/>
            <person name="Gao T."/>
            <person name="Zhang H."/>
        </authorList>
    </citation>
    <scope>NUCLEOTIDE SEQUENCE</scope>
    <source>
        <strain evidence="2">3651</strain>
    </source>
</reference>
<gene>
    <name evidence="2" type="ORF">Salat_0533300</name>
</gene>
<dbReference type="InterPro" id="IPR051886">
    <property type="entry name" value="Seed_Dev/Stress_Resp_Reg"/>
</dbReference>
<name>A0AAE1YNX3_9LAMI</name>
<comment type="caution">
    <text evidence="2">The sequence shown here is derived from an EMBL/GenBank/DDBJ whole genome shotgun (WGS) entry which is preliminary data.</text>
</comment>
<dbReference type="Pfam" id="PF14144">
    <property type="entry name" value="DOG1"/>
    <property type="match status" value="1"/>
</dbReference>
<protein>
    <submittedName>
        <fullName evidence="2">Protein DOG1-like 2</fullName>
    </submittedName>
</protein>
<accession>A0AAE1YNX3</accession>
<evidence type="ECO:0000313" key="3">
    <source>
        <dbReference type="Proteomes" id="UP001293254"/>
    </source>
</evidence>
<dbReference type="GO" id="GO:0006351">
    <property type="term" value="P:DNA-templated transcription"/>
    <property type="evidence" value="ECO:0007669"/>
    <property type="project" value="InterPro"/>
</dbReference>
<keyword evidence="3" id="KW-1185">Reference proteome</keyword>
<dbReference type="PROSITE" id="PS51806">
    <property type="entry name" value="DOG1"/>
    <property type="match status" value="1"/>
</dbReference>
<organism evidence="2 3">
    <name type="scientific">Sesamum alatum</name>
    <dbReference type="NCBI Taxonomy" id="300844"/>
    <lineage>
        <taxon>Eukaryota</taxon>
        <taxon>Viridiplantae</taxon>
        <taxon>Streptophyta</taxon>
        <taxon>Embryophyta</taxon>
        <taxon>Tracheophyta</taxon>
        <taxon>Spermatophyta</taxon>
        <taxon>Magnoliopsida</taxon>
        <taxon>eudicotyledons</taxon>
        <taxon>Gunneridae</taxon>
        <taxon>Pentapetalae</taxon>
        <taxon>asterids</taxon>
        <taxon>lamiids</taxon>
        <taxon>Lamiales</taxon>
        <taxon>Pedaliaceae</taxon>
        <taxon>Sesamum</taxon>
    </lineage>
</organism>
<dbReference type="AlphaFoldDB" id="A0AAE1YNX3"/>
<proteinExistence type="predicted"/>
<feature type="domain" description="DOG1" evidence="1">
    <location>
        <begin position="14"/>
        <end position="261"/>
    </location>
</feature>
<evidence type="ECO:0000313" key="2">
    <source>
        <dbReference type="EMBL" id="KAK4433706.1"/>
    </source>
</evidence>
<reference evidence="2" key="1">
    <citation type="submission" date="2020-06" db="EMBL/GenBank/DDBJ databases">
        <authorList>
            <person name="Li T."/>
            <person name="Hu X."/>
            <person name="Zhang T."/>
            <person name="Song X."/>
            <person name="Zhang H."/>
            <person name="Dai N."/>
            <person name="Sheng W."/>
            <person name="Hou X."/>
            <person name="Wei L."/>
        </authorList>
    </citation>
    <scope>NUCLEOTIDE SEQUENCE</scope>
    <source>
        <strain evidence="2">3651</strain>
        <tissue evidence="2">Leaf</tissue>
    </source>
</reference>
<evidence type="ECO:0000259" key="1">
    <source>
        <dbReference type="PROSITE" id="PS51806"/>
    </source>
</evidence>
<dbReference type="Proteomes" id="UP001293254">
    <property type="component" value="Unassembled WGS sequence"/>
</dbReference>
<dbReference type="PANTHER" id="PTHR46354">
    <property type="entry name" value="DOG1 DOMAIN-CONTAINING PROTEIN"/>
    <property type="match status" value="1"/>
</dbReference>
<sequence length="265" mass="30115">MALMSENGTAAFDQGNFEEFYIRWKEKQNLHLHDLITASRNGYSPSQSSSLPGLVDRVISHYEDYYRVKSKCIKTDVFLILSAPWKTALEDAFNWVGGWRPSTAFHLLYSKSGLQLEAKLSELMKGVDTGDLGDLSSAQLGRMDKLHRITIQQEREISEKLAKRQERVADQEMVELSHDVSELARNHHQSDNSDMDGAVDSTLKHKEEDFQLVVQTADNLRLTTLKGVVDILSPIQAIHFLIAAAELHLIIHDWGKVKEERKTRS</sequence>
<dbReference type="GO" id="GO:0043565">
    <property type="term" value="F:sequence-specific DNA binding"/>
    <property type="evidence" value="ECO:0007669"/>
    <property type="project" value="InterPro"/>
</dbReference>
<dbReference type="PANTHER" id="PTHR46354:SF4">
    <property type="entry name" value="PROTEIN DOG1-LIKE 3"/>
    <property type="match status" value="1"/>
</dbReference>